<dbReference type="EMBL" id="MPUH01001078">
    <property type="protein sequence ID" value="OMJ70534.1"/>
    <property type="molecule type" value="Genomic_DNA"/>
</dbReference>
<proteinExistence type="predicted"/>
<protein>
    <submittedName>
        <fullName evidence="1">Uncharacterized protein</fullName>
    </submittedName>
</protein>
<comment type="caution">
    <text evidence="1">The sequence shown here is derived from an EMBL/GenBank/DDBJ whole genome shotgun (WGS) entry which is preliminary data.</text>
</comment>
<organism evidence="1 2">
    <name type="scientific">Stentor coeruleus</name>
    <dbReference type="NCBI Taxonomy" id="5963"/>
    <lineage>
        <taxon>Eukaryota</taxon>
        <taxon>Sar</taxon>
        <taxon>Alveolata</taxon>
        <taxon>Ciliophora</taxon>
        <taxon>Postciliodesmatophora</taxon>
        <taxon>Heterotrichea</taxon>
        <taxon>Heterotrichida</taxon>
        <taxon>Stentoridae</taxon>
        <taxon>Stentor</taxon>
    </lineage>
</organism>
<evidence type="ECO:0000313" key="2">
    <source>
        <dbReference type="Proteomes" id="UP000187209"/>
    </source>
</evidence>
<reference evidence="1 2" key="1">
    <citation type="submission" date="2016-11" db="EMBL/GenBank/DDBJ databases">
        <title>The macronuclear genome of Stentor coeruleus: a giant cell with tiny introns.</title>
        <authorList>
            <person name="Slabodnick M."/>
            <person name="Ruby J.G."/>
            <person name="Reiff S.B."/>
            <person name="Swart E.C."/>
            <person name="Gosai S."/>
            <person name="Prabakaran S."/>
            <person name="Witkowska E."/>
            <person name="Larue G.E."/>
            <person name="Fisher S."/>
            <person name="Freeman R.M."/>
            <person name="Gunawardena J."/>
            <person name="Chu W."/>
            <person name="Stover N.A."/>
            <person name="Gregory B.D."/>
            <person name="Nowacki M."/>
            <person name="Derisi J."/>
            <person name="Roy S.W."/>
            <person name="Marshall W.F."/>
            <person name="Sood P."/>
        </authorList>
    </citation>
    <scope>NUCLEOTIDE SEQUENCE [LARGE SCALE GENOMIC DNA]</scope>
    <source>
        <strain evidence="1">WM001</strain>
    </source>
</reference>
<name>A0A1R2B166_9CILI</name>
<sequence length="189" mass="22314">MDTNSIPSQDLISSADNITSRYSIRIRKPIQMYKPEFSSSKSKKLENTITCQILQAKGIVVNKKSVKFTSGSNLLSLSLCKRLLRELQIYSADYIFVHFCEKTKKWKKLSRNKVFTQGFLYKIRVYKKKKTEKKENAIVIKPQEQVKQEPMKKTIGNYMQNYAEIMMNMQWMYYSSWIASTYMNQFGYQ</sequence>
<accession>A0A1R2B166</accession>
<gene>
    <name evidence="1" type="ORF">SteCoe_31464</name>
</gene>
<dbReference type="AlphaFoldDB" id="A0A1R2B166"/>
<evidence type="ECO:0000313" key="1">
    <source>
        <dbReference type="EMBL" id="OMJ70534.1"/>
    </source>
</evidence>
<dbReference type="Proteomes" id="UP000187209">
    <property type="component" value="Unassembled WGS sequence"/>
</dbReference>
<keyword evidence="2" id="KW-1185">Reference proteome</keyword>